<keyword evidence="3" id="KW-1185">Reference proteome</keyword>
<dbReference type="EMBL" id="BSYO01000005">
    <property type="protein sequence ID" value="GMH04879.1"/>
    <property type="molecule type" value="Genomic_DNA"/>
</dbReference>
<reference evidence="2" key="1">
    <citation type="submission" date="2023-05" db="EMBL/GenBank/DDBJ databases">
        <title>Nepenthes gracilis genome sequencing.</title>
        <authorList>
            <person name="Fukushima K."/>
        </authorList>
    </citation>
    <scope>NUCLEOTIDE SEQUENCE</scope>
    <source>
        <strain evidence="2">SING2019-196</strain>
    </source>
</reference>
<accession>A0AAD3S5K5</accession>
<name>A0AAD3S5K5_NEPGR</name>
<keyword evidence="1" id="KW-0812">Transmembrane</keyword>
<feature type="transmembrane region" description="Helical" evidence="1">
    <location>
        <begin position="96"/>
        <end position="115"/>
    </location>
</feature>
<evidence type="ECO:0000313" key="3">
    <source>
        <dbReference type="Proteomes" id="UP001279734"/>
    </source>
</evidence>
<dbReference type="Proteomes" id="UP001279734">
    <property type="component" value="Unassembled WGS sequence"/>
</dbReference>
<keyword evidence="1" id="KW-1133">Transmembrane helix</keyword>
<evidence type="ECO:0000313" key="2">
    <source>
        <dbReference type="EMBL" id="GMH04879.1"/>
    </source>
</evidence>
<dbReference type="AlphaFoldDB" id="A0AAD3S5K5"/>
<proteinExistence type="predicted"/>
<organism evidence="2 3">
    <name type="scientific">Nepenthes gracilis</name>
    <name type="common">Slender pitcher plant</name>
    <dbReference type="NCBI Taxonomy" id="150966"/>
    <lineage>
        <taxon>Eukaryota</taxon>
        <taxon>Viridiplantae</taxon>
        <taxon>Streptophyta</taxon>
        <taxon>Embryophyta</taxon>
        <taxon>Tracheophyta</taxon>
        <taxon>Spermatophyta</taxon>
        <taxon>Magnoliopsida</taxon>
        <taxon>eudicotyledons</taxon>
        <taxon>Gunneridae</taxon>
        <taxon>Pentapetalae</taxon>
        <taxon>Caryophyllales</taxon>
        <taxon>Nepenthaceae</taxon>
        <taxon>Nepenthes</taxon>
    </lineage>
</organism>
<keyword evidence="1" id="KW-0472">Membrane</keyword>
<comment type="caution">
    <text evidence="2">The sequence shown here is derived from an EMBL/GenBank/DDBJ whole genome shotgun (WGS) entry which is preliminary data.</text>
</comment>
<feature type="transmembrane region" description="Helical" evidence="1">
    <location>
        <begin position="66"/>
        <end position="89"/>
    </location>
</feature>
<protein>
    <submittedName>
        <fullName evidence="2">Uncharacterized protein</fullName>
    </submittedName>
</protein>
<sequence length="257" mass="27942">MESSSEETCSDALTGDDVSSDDPMLVVAAPCVGKHDAVSFPRPLTVLEDAPIEFSAREGVWLLPKLLMMLAFCCCGLGCLTCSVVGVSFGDDAHSGFLLSIASGLGSLLQLMSWLSPTGFIAWFDCGSDVENCLAEVVDCFYTETDYDETDSLDPVGAGMLLHMKPFPGVEMGVLRSLKWGFAAVVLMPCVTLLLVQYVVLDYSEVDCQGLERYLCVPEMMKFKDAIFPLLMLLLYFEAFEAACTDCWCWGCADVAK</sequence>
<gene>
    <name evidence="2" type="ORF">Nepgr_006719</name>
</gene>
<feature type="transmembrane region" description="Helical" evidence="1">
    <location>
        <begin position="180"/>
        <end position="201"/>
    </location>
</feature>
<evidence type="ECO:0000256" key="1">
    <source>
        <dbReference type="SAM" id="Phobius"/>
    </source>
</evidence>